<proteinExistence type="predicted"/>
<comment type="caution">
    <text evidence="1">The sequence shown here is derived from an EMBL/GenBank/DDBJ whole genome shotgun (WGS) entry which is preliminary data.</text>
</comment>
<keyword evidence="2" id="KW-1185">Reference proteome</keyword>
<evidence type="ECO:0000313" key="2">
    <source>
        <dbReference type="Proteomes" id="UP000566819"/>
    </source>
</evidence>
<sequence length="105" mass="12139">MEIRRILRTVQIPWPWGKSQTLGGKYRVRFAWLVHFGEGGDSHETQKAHRGYNERNEANAEENYACNYEAKVGLVVLDEDDDEDAAYYSNFLELSANQGIRGRLF</sequence>
<name>A0A8H4VYP0_9HELO</name>
<reference evidence="1 2" key="1">
    <citation type="submission" date="2020-03" db="EMBL/GenBank/DDBJ databases">
        <title>Draft Genome Sequence of Cudoniella acicularis.</title>
        <authorList>
            <person name="Buettner E."/>
            <person name="Kellner H."/>
        </authorList>
    </citation>
    <scope>NUCLEOTIDE SEQUENCE [LARGE SCALE GENOMIC DNA]</scope>
    <source>
        <strain evidence="1 2">DSM 108380</strain>
    </source>
</reference>
<gene>
    <name evidence="1" type="ORF">G7Y89_g13447</name>
</gene>
<protein>
    <submittedName>
        <fullName evidence="1">Uncharacterized protein</fullName>
    </submittedName>
</protein>
<accession>A0A8H4VYP0</accession>
<dbReference type="AlphaFoldDB" id="A0A8H4VYP0"/>
<organism evidence="1 2">
    <name type="scientific">Cudoniella acicularis</name>
    <dbReference type="NCBI Taxonomy" id="354080"/>
    <lineage>
        <taxon>Eukaryota</taxon>
        <taxon>Fungi</taxon>
        <taxon>Dikarya</taxon>
        <taxon>Ascomycota</taxon>
        <taxon>Pezizomycotina</taxon>
        <taxon>Leotiomycetes</taxon>
        <taxon>Helotiales</taxon>
        <taxon>Tricladiaceae</taxon>
        <taxon>Cudoniella</taxon>
    </lineage>
</organism>
<dbReference type="Proteomes" id="UP000566819">
    <property type="component" value="Unassembled WGS sequence"/>
</dbReference>
<evidence type="ECO:0000313" key="1">
    <source>
        <dbReference type="EMBL" id="KAF4624719.1"/>
    </source>
</evidence>
<dbReference type="EMBL" id="JAAMPI010001573">
    <property type="protein sequence ID" value="KAF4624719.1"/>
    <property type="molecule type" value="Genomic_DNA"/>
</dbReference>